<gene>
    <name evidence="1" type="ORF">ACFP2V_07480</name>
</gene>
<evidence type="ECO:0000313" key="2">
    <source>
        <dbReference type="Proteomes" id="UP001596183"/>
    </source>
</evidence>
<reference evidence="2" key="1">
    <citation type="journal article" date="2019" name="Int. J. Syst. Evol. Microbiol.">
        <title>The Global Catalogue of Microorganisms (GCM) 10K type strain sequencing project: providing services to taxonomists for standard genome sequencing and annotation.</title>
        <authorList>
            <consortium name="The Broad Institute Genomics Platform"/>
            <consortium name="The Broad Institute Genome Sequencing Center for Infectious Disease"/>
            <person name="Wu L."/>
            <person name="Ma J."/>
        </authorList>
    </citation>
    <scope>NUCLEOTIDE SEQUENCE [LARGE SCALE GENOMIC DNA]</scope>
    <source>
        <strain evidence="2">JCM 13852</strain>
    </source>
</reference>
<dbReference type="EMBL" id="JBHSPC010000015">
    <property type="protein sequence ID" value="MFC5669953.1"/>
    <property type="molecule type" value="Genomic_DNA"/>
</dbReference>
<keyword evidence="2" id="KW-1185">Reference proteome</keyword>
<name>A0ABW0XJI2_9ACTN</name>
<organism evidence="1 2">
    <name type="scientific">Streptomyces incanus</name>
    <dbReference type="NCBI Taxonomy" id="887453"/>
    <lineage>
        <taxon>Bacteria</taxon>
        <taxon>Bacillati</taxon>
        <taxon>Actinomycetota</taxon>
        <taxon>Actinomycetes</taxon>
        <taxon>Kitasatosporales</taxon>
        <taxon>Streptomycetaceae</taxon>
        <taxon>Streptomyces</taxon>
    </lineage>
</organism>
<proteinExistence type="predicted"/>
<evidence type="ECO:0000313" key="1">
    <source>
        <dbReference type="EMBL" id="MFC5669953.1"/>
    </source>
</evidence>
<evidence type="ECO:0008006" key="3">
    <source>
        <dbReference type="Google" id="ProtNLM"/>
    </source>
</evidence>
<protein>
    <recommendedName>
        <fullName evidence="3">Secreted protein</fullName>
    </recommendedName>
</protein>
<comment type="caution">
    <text evidence="1">The sequence shown here is derived from an EMBL/GenBank/DDBJ whole genome shotgun (WGS) entry which is preliminary data.</text>
</comment>
<dbReference type="RefSeq" id="WP_381207253.1">
    <property type="nucleotide sequence ID" value="NZ_JBHSPC010000015.1"/>
</dbReference>
<dbReference type="Proteomes" id="UP001596183">
    <property type="component" value="Unassembled WGS sequence"/>
</dbReference>
<accession>A0ABW0XJI2</accession>
<sequence>MHDLIRRLAHWLGLLLGPGTGAHRAGGPRPAHLAAGPASAADSVCLPPHHSPYCLHLPLDGTDSRLVRPYLAAHEQERAARQRRRRVALVLAADFGIDLDQHTIGAGKVAA</sequence>